<keyword evidence="4" id="KW-1185">Reference proteome</keyword>
<dbReference type="GO" id="GO:0015038">
    <property type="term" value="F:glutathione disulfide oxidoreductase activity"/>
    <property type="evidence" value="ECO:0007669"/>
    <property type="project" value="TreeGrafter"/>
</dbReference>
<dbReference type="Pfam" id="PF00462">
    <property type="entry name" value="Glutaredoxin"/>
    <property type="match status" value="1"/>
</dbReference>
<dbReference type="PROSITE" id="PS51354">
    <property type="entry name" value="GLUTAREDOXIN_2"/>
    <property type="match status" value="1"/>
</dbReference>
<accession>A0A6L6PZ28</accession>
<dbReference type="Proteomes" id="UP000484015">
    <property type="component" value="Unassembled WGS sequence"/>
</dbReference>
<dbReference type="AlphaFoldDB" id="A0A6L6PZ28"/>
<comment type="caution">
    <text evidence="3">The sequence shown here is derived from an EMBL/GenBank/DDBJ whole genome shotgun (WGS) entry which is preliminary data.</text>
</comment>
<dbReference type="EMBL" id="WNLA01000004">
    <property type="protein sequence ID" value="MTW02238.1"/>
    <property type="molecule type" value="Genomic_DNA"/>
</dbReference>
<dbReference type="PANTHER" id="PTHR45694">
    <property type="entry name" value="GLUTAREDOXIN 2"/>
    <property type="match status" value="1"/>
</dbReference>
<gene>
    <name evidence="3" type="ORF">GM668_09045</name>
</gene>
<dbReference type="Gene3D" id="3.40.30.10">
    <property type="entry name" value="Glutaredoxin"/>
    <property type="match status" value="1"/>
</dbReference>
<dbReference type="CDD" id="cd02066">
    <property type="entry name" value="GRX_family"/>
    <property type="match status" value="1"/>
</dbReference>
<name>A0A6L6PZ28_9BURK</name>
<dbReference type="InterPro" id="IPR014025">
    <property type="entry name" value="Glutaredoxin_subgr"/>
</dbReference>
<dbReference type="InterPro" id="IPR036249">
    <property type="entry name" value="Thioredoxin-like_sf"/>
</dbReference>
<protein>
    <submittedName>
        <fullName evidence="3">Glutaredoxin</fullName>
    </submittedName>
</protein>
<dbReference type="PANTHER" id="PTHR45694:SF18">
    <property type="entry name" value="GLUTAREDOXIN-1-RELATED"/>
    <property type="match status" value="1"/>
</dbReference>
<organism evidence="3 4">
    <name type="scientific">Pseudoduganella ginsengisoli</name>
    <dbReference type="NCBI Taxonomy" id="1462440"/>
    <lineage>
        <taxon>Bacteria</taxon>
        <taxon>Pseudomonadati</taxon>
        <taxon>Pseudomonadota</taxon>
        <taxon>Betaproteobacteria</taxon>
        <taxon>Burkholderiales</taxon>
        <taxon>Oxalobacteraceae</taxon>
        <taxon>Telluria group</taxon>
        <taxon>Pseudoduganella</taxon>
    </lineage>
</organism>
<feature type="domain" description="Glutaredoxin" evidence="2">
    <location>
        <begin position="40"/>
        <end position="101"/>
    </location>
</feature>
<evidence type="ECO:0000313" key="4">
    <source>
        <dbReference type="Proteomes" id="UP000484015"/>
    </source>
</evidence>
<dbReference type="PRINTS" id="PR00160">
    <property type="entry name" value="GLUTAREDOXIN"/>
</dbReference>
<evidence type="ECO:0000256" key="1">
    <source>
        <dbReference type="ARBA" id="ARBA00007787"/>
    </source>
</evidence>
<evidence type="ECO:0000259" key="2">
    <source>
        <dbReference type="Pfam" id="PF00462"/>
    </source>
</evidence>
<dbReference type="GO" id="GO:0005737">
    <property type="term" value="C:cytoplasm"/>
    <property type="evidence" value="ECO:0007669"/>
    <property type="project" value="TreeGrafter"/>
</dbReference>
<dbReference type="GO" id="GO:0034599">
    <property type="term" value="P:cellular response to oxidative stress"/>
    <property type="evidence" value="ECO:0007669"/>
    <property type="project" value="TreeGrafter"/>
</dbReference>
<sequence>MSRPVLEESRIHPAIRAKISGNHADIVQQVQAAIAANKVVVVGMAMNPFPRKARALLDRLGVHYAYLEYGSYFSQWRRRTALKMWSGWPTLPMVFIDGTLIGGFEDVQRLADSGELTALTAPKITS</sequence>
<reference evidence="3 4" key="1">
    <citation type="submission" date="2019-11" db="EMBL/GenBank/DDBJ databases">
        <title>Type strains purchased from KCTC, JCM and DSMZ.</title>
        <authorList>
            <person name="Lu H."/>
        </authorList>
    </citation>
    <scope>NUCLEOTIDE SEQUENCE [LARGE SCALE GENOMIC DNA]</scope>
    <source>
        <strain evidence="3 4">KCTC 42409</strain>
    </source>
</reference>
<dbReference type="SUPFAM" id="SSF52833">
    <property type="entry name" value="Thioredoxin-like"/>
    <property type="match status" value="1"/>
</dbReference>
<comment type="similarity">
    <text evidence="1">Belongs to the glutaredoxin family.</text>
</comment>
<dbReference type="OrthoDB" id="7867335at2"/>
<proteinExistence type="inferred from homology"/>
<evidence type="ECO:0000313" key="3">
    <source>
        <dbReference type="EMBL" id="MTW02238.1"/>
    </source>
</evidence>
<dbReference type="InterPro" id="IPR002109">
    <property type="entry name" value="Glutaredoxin"/>
</dbReference>
<dbReference type="RefSeq" id="WP_155438628.1">
    <property type="nucleotide sequence ID" value="NZ_WNLA01000004.1"/>
</dbReference>